<dbReference type="RefSeq" id="WP_044412982.1">
    <property type="nucleotide sequence ID" value="NZ_JXXE01000319.1"/>
</dbReference>
<dbReference type="InterPro" id="IPR042184">
    <property type="entry name" value="YqeY/Aim41_N"/>
</dbReference>
<organism evidence="1 2">
    <name type="scientific">Rhodopseudomonas palustris</name>
    <dbReference type="NCBI Taxonomy" id="1076"/>
    <lineage>
        <taxon>Bacteria</taxon>
        <taxon>Pseudomonadati</taxon>
        <taxon>Pseudomonadota</taxon>
        <taxon>Alphaproteobacteria</taxon>
        <taxon>Hyphomicrobiales</taxon>
        <taxon>Nitrobacteraceae</taxon>
        <taxon>Rhodopseudomonas</taxon>
    </lineage>
</organism>
<dbReference type="GO" id="GO:0016884">
    <property type="term" value="F:carbon-nitrogen ligase activity, with glutamine as amido-N-donor"/>
    <property type="evidence" value="ECO:0007669"/>
    <property type="project" value="InterPro"/>
</dbReference>
<keyword evidence="1" id="KW-0808">Transferase</keyword>
<dbReference type="EMBL" id="JXXE01000319">
    <property type="protein sequence ID" value="KIZ41065.1"/>
    <property type="molecule type" value="Genomic_DNA"/>
</dbReference>
<dbReference type="InterPro" id="IPR003789">
    <property type="entry name" value="Asn/Gln_tRNA_amidoTrase-B-like"/>
</dbReference>
<protein>
    <submittedName>
        <fullName evidence="1">Glutamyl-tRNA amidotransferase</fullName>
    </submittedName>
</protein>
<reference evidence="1 2" key="1">
    <citation type="submission" date="2014-11" db="EMBL/GenBank/DDBJ databases">
        <title>Genomics and ecophysiology of heterotrophic nitrogen fixing bacteria isolated from estuarine surface water.</title>
        <authorList>
            <person name="Bentzon-Tilia M."/>
            <person name="Severin I."/>
            <person name="Hansen L.H."/>
            <person name="Riemann L."/>
        </authorList>
    </citation>
    <scope>NUCLEOTIDE SEQUENCE [LARGE SCALE GENOMIC DNA]</scope>
    <source>
        <strain evidence="1 2">BAL398</strain>
    </source>
</reference>
<sequence length="151" mass="16249">MLRENINNAVKDAMRAKDERKLSTLRMVNSTIKNADIEVRGQGKPPLTDGEILSVLQKMIKQRQESVELYDKGGRAELADQERAEIAIISAYLPQQMSEDEVKAAIAVTIADTGAAGIKDMGKVIGALKAKYAGQMDFGTASGLVKAALTA</sequence>
<dbReference type="AlphaFoldDB" id="A0A0D7EKJ8"/>
<dbReference type="Pfam" id="PF09424">
    <property type="entry name" value="YqeY"/>
    <property type="match status" value="1"/>
</dbReference>
<accession>A0A0D7EKJ8</accession>
<dbReference type="GO" id="GO:0016740">
    <property type="term" value="F:transferase activity"/>
    <property type="evidence" value="ECO:0007669"/>
    <property type="project" value="UniProtKB-KW"/>
</dbReference>
<dbReference type="SUPFAM" id="SSF89095">
    <property type="entry name" value="GatB/YqeY motif"/>
    <property type="match status" value="1"/>
</dbReference>
<dbReference type="PATRIC" id="fig|1076.23.peg.3415"/>
<dbReference type="InterPro" id="IPR019004">
    <property type="entry name" value="YqeY/Aim41"/>
</dbReference>
<dbReference type="Gene3D" id="1.10.10.410">
    <property type="match status" value="1"/>
</dbReference>
<gene>
    <name evidence="1" type="ORF">OO17_16045</name>
</gene>
<name>A0A0D7EKJ8_RHOPL</name>
<dbReference type="InterPro" id="IPR023168">
    <property type="entry name" value="GatB_Yqey_C_2"/>
</dbReference>
<dbReference type="PANTHER" id="PTHR28055:SF1">
    <property type="entry name" value="ALTERED INHERITANCE OF MITOCHONDRIA PROTEIN 41, MITOCHONDRIAL"/>
    <property type="match status" value="1"/>
</dbReference>
<dbReference type="Proteomes" id="UP000032515">
    <property type="component" value="Unassembled WGS sequence"/>
</dbReference>
<dbReference type="OrthoDB" id="9788127at2"/>
<proteinExistence type="predicted"/>
<dbReference type="STRING" id="1421013.GCA_000504425_02419"/>
<evidence type="ECO:0000313" key="1">
    <source>
        <dbReference type="EMBL" id="KIZ41065.1"/>
    </source>
</evidence>
<dbReference type="Gene3D" id="1.10.1510.10">
    <property type="entry name" value="Uncharacterised protein YqeY/AIM41 PF09424, N-terminal domain"/>
    <property type="match status" value="1"/>
</dbReference>
<evidence type="ECO:0000313" key="2">
    <source>
        <dbReference type="Proteomes" id="UP000032515"/>
    </source>
</evidence>
<dbReference type="PANTHER" id="PTHR28055">
    <property type="entry name" value="ALTERED INHERITANCE OF MITOCHONDRIA PROTEIN 41, MITOCHONDRIAL"/>
    <property type="match status" value="1"/>
</dbReference>
<comment type="caution">
    <text evidence="1">The sequence shown here is derived from an EMBL/GenBank/DDBJ whole genome shotgun (WGS) entry which is preliminary data.</text>
</comment>